<keyword evidence="3" id="KW-1185">Reference proteome</keyword>
<dbReference type="VEuPathDB" id="FungiDB:AJ78_08374"/>
<dbReference type="EMBL" id="LGRN01000717">
    <property type="protein sequence ID" value="OJD10682.1"/>
    <property type="molecule type" value="Genomic_DNA"/>
</dbReference>
<evidence type="ECO:0000313" key="3">
    <source>
        <dbReference type="Proteomes" id="UP000182235"/>
    </source>
</evidence>
<gene>
    <name evidence="2" type="ORF">AJ78_08374</name>
</gene>
<accession>A0A1J9P491</accession>
<proteinExistence type="predicted"/>
<organism evidence="2 3">
    <name type="scientific">Emergomyces pasteurianus Ep9510</name>
    <dbReference type="NCBI Taxonomy" id="1447872"/>
    <lineage>
        <taxon>Eukaryota</taxon>
        <taxon>Fungi</taxon>
        <taxon>Dikarya</taxon>
        <taxon>Ascomycota</taxon>
        <taxon>Pezizomycotina</taxon>
        <taxon>Eurotiomycetes</taxon>
        <taxon>Eurotiomycetidae</taxon>
        <taxon>Onygenales</taxon>
        <taxon>Ajellomycetaceae</taxon>
        <taxon>Emergomyces</taxon>
    </lineage>
</organism>
<sequence>MGILLITFQVISRVRDTLRLLEQLRTAGAAELLNRVKASESNPLSFVFQSHNDLATSLNDYFLWFVSLLNEPPVDMINPALLSIPEAGNTPQSNHSLSIVIDTNMSLPEAESTLFVSHVNPIVAGSGSPCGEQAPLDGDTDILPAPLEVSSNENLQPVSNSELVMGLSTPPSDSPSPATQISKKNNRCRLGSKQSKITKVTHTDMKKSLTKRSQVGKRPGSAGPEESGVMTSSSLAMNALCRLSDSDLQRALEVGEGLIRDGLTDYQGSCI</sequence>
<feature type="compositionally biased region" description="Low complexity" evidence="1">
    <location>
        <begin position="168"/>
        <end position="177"/>
    </location>
</feature>
<name>A0A1J9P491_9EURO</name>
<dbReference type="Proteomes" id="UP000182235">
    <property type="component" value="Unassembled WGS sequence"/>
</dbReference>
<feature type="region of interest" description="Disordered" evidence="1">
    <location>
        <begin position="165"/>
        <end position="184"/>
    </location>
</feature>
<evidence type="ECO:0000313" key="2">
    <source>
        <dbReference type="EMBL" id="OJD10682.1"/>
    </source>
</evidence>
<protein>
    <submittedName>
        <fullName evidence="2">Uncharacterized protein</fullName>
    </submittedName>
</protein>
<dbReference type="OrthoDB" id="4184601at2759"/>
<evidence type="ECO:0000256" key="1">
    <source>
        <dbReference type="SAM" id="MobiDB-lite"/>
    </source>
</evidence>
<dbReference type="AlphaFoldDB" id="A0A1J9P491"/>
<comment type="caution">
    <text evidence="2">The sequence shown here is derived from an EMBL/GenBank/DDBJ whole genome shotgun (WGS) entry which is preliminary data.</text>
</comment>
<reference evidence="2 3" key="1">
    <citation type="submission" date="2015-07" db="EMBL/GenBank/DDBJ databases">
        <title>Emmonsia species relationships and genome sequence.</title>
        <authorList>
            <consortium name="The Broad Institute Genomics Platform"/>
            <person name="Cuomo C.A."/>
            <person name="Munoz J.F."/>
            <person name="Imamovic A."/>
            <person name="Priest M.E."/>
            <person name="Young S."/>
            <person name="Clay O.K."/>
            <person name="McEwen J.G."/>
        </authorList>
    </citation>
    <scope>NUCLEOTIDE SEQUENCE [LARGE SCALE GENOMIC DNA]</scope>
    <source>
        <strain evidence="2 3">UAMH 9510</strain>
    </source>
</reference>
<feature type="region of interest" description="Disordered" evidence="1">
    <location>
        <begin position="204"/>
        <end position="231"/>
    </location>
</feature>